<name>A0A3P7U6W1_9BILA</name>
<feature type="transmembrane region" description="Helical" evidence="1">
    <location>
        <begin position="38"/>
        <end position="54"/>
    </location>
</feature>
<keyword evidence="3" id="KW-1185">Reference proteome</keyword>
<gene>
    <name evidence="2" type="ORF">BTMF_LOCUS4102</name>
</gene>
<keyword evidence="1" id="KW-0472">Membrane</keyword>
<evidence type="ECO:0000313" key="3">
    <source>
        <dbReference type="Proteomes" id="UP000280834"/>
    </source>
</evidence>
<sequence length="85" mass="9745">MNVIEKFGSELSNECLQQCNMSLNNFLLSWQPLESKSHTIYPCIIFIFFIILALEKFTAYTLPTILTAIVNTGHCHRGIKWVVPL</sequence>
<organism evidence="2 3">
    <name type="scientific">Brugia timori</name>
    <dbReference type="NCBI Taxonomy" id="42155"/>
    <lineage>
        <taxon>Eukaryota</taxon>
        <taxon>Metazoa</taxon>
        <taxon>Ecdysozoa</taxon>
        <taxon>Nematoda</taxon>
        <taxon>Chromadorea</taxon>
        <taxon>Rhabditida</taxon>
        <taxon>Spirurina</taxon>
        <taxon>Spiruromorpha</taxon>
        <taxon>Filarioidea</taxon>
        <taxon>Onchocercidae</taxon>
        <taxon>Brugia</taxon>
    </lineage>
</organism>
<keyword evidence="1" id="KW-1133">Transmembrane helix</keyword>
<keyword evidence="1" id="KW-0812">Transmembrane</keyword>
<proteinExistence type="predicted"/>
<dbReference type="EMBL" id="UZAG01003932">
    <property type="protein sequence ID" value="VDO16113.1"/>
    <property type="molecule type" value="Genomic_DNA"/>
</dbReference>
<protein>
    <submittedName>
        <fullName evidence="2">Uncharacterized protein</fullName>
    </submittedName>
</protein>
<evidence type="ECO:0000313" key="2">
    <source>
        <dbReference type="EMBL" id="VDO16113.1"/>
    </source>
</evidence>
<reference evidence="2 3" key="1">
    <citation type="submission" date="2018-11" db="EMBL/GenBank/DDBJ databases">
        <authorList>
            <consortium name="Pathogen Informatics"/>
        </authorList>
    </citation>
    <scope>NUCLEOTIDE SEQUENCE [LARGE SCALE GENOMIC DNA]</scope>
</reference>
<dbReference type="Proteomes" id="UP000280834">
    <property type="component" value="Unassembled WGS sequence"/>
</dbReference>
<accession>A0A3P7U6W1</accession>
<evidence type="ECO:0000256" key="1">
    <source>
        <dbReference type="SAM" id="Phobius"/>
    </source>
</evidence>
<dbReference type="AlphaFoldDB" id="A0A3P7U6W1"/>